<evidence type="ECO:0000313" key="1">
    <source>
        <dbReference type="EMBL" id="MDR7280826.1"/>
    </source>
</evidence>
<sequence length="258" mass="28042">MTRDMTVLDLAELRAITAGQPYPLLFVTVSGAHLYGFPSRDSDVDLRGAHLLPIEEVVGLRTGRDTIDTGWEQDGAEIDLVTHDAFKFFRLLLSRNGYVLEQLLSPIVVAGSPAHEELVALGPDTVTRHHAHHYRGFAQTQHRLYAKSGELKPLLYTFRAYLTGLHLMRSGELSAHLPTLAGIVPEAPGYLPELIAAKAAGEHRAATGFGPGDDRLATDLATLEAALEQARASTHLPERPGAADAVHDLLVRLRTGRS</sequence>
<dbReference type="AlphaFoldDB" id="A0AAE4CDP6"/>
<accession>A0AAE4CDP6</accession>
<gene>
    <name evidence="1" type="ORF">J2S41_007604</name>
</gene>
<protein>
    <recommendedName>
        <fullName evidence="3">Nucleotidyltransferase</fullName>
    </recommendedName>
</protein>
<dbReference type="PANTHER" id="PTHR34817">
    <property type="entry name" value="NUCLEOTIDYLTRANSFERASE"/>
    <property type="match status" value="1"/>
</dbReference>
<keyword evidence="2" id="KW-1185">Reference proteome</keyword>
<dbReference type="EMBL" id="JAVDYB010000001">
    <property type="protein sequence ID" value="MDR7280826.1"/>
    <property type="molecule type" value="Genomic_DNA"/>
</dbReference>
<reference evidence="1" key="1">
    <citation type="submission" date="2023-07" db="EMBL/GenBank/DDBJ databases">
        <title>Sequencing the genomes of 1000 actinobacteria strains.</title>
        <authorList>
            <person name="Klenk H.-P."/>
        </authorList>
    </citation>
    <scope>NUCLEOTIDE SEQUENCE</scope>
    <source>
        <strain evidence="1">DSM 44707</strain>
    </source>
</reference>
<evidence type="ECO:0000313" key="2">
    <source>
        <dbReference type="Proteomes" id="UP001183643"/>
    </source>
</evidence>
<comment type="caution">
    <text evidence="1">The sequence shown here is derived from an EMBL/GenBank/DDBJ whole genome shotgun (WGS) entry which is preliminary data.</text>
</comment>
<organism evidence="1 2">
    <name type="scientific">Catenuloplanes atrovinosus</name>
    <dbReference type="NCBI Taxonomy" id="137266"/>
    <lineage>
        <taxon>Bacteria</taxon>
        <taxon>Bacillati</taxon>
        <taxon>Actinomycetota</taxon>
        <taxon>Actinomycetes</taxon>
        <taxon>Micromonosporales</taxon>
        <taxon>Micromonosporaceae</taxon>
        <taxon>Catenuloplanes</taxon>
    </lineage>
</organism>
<proteinExistence type="predicted"/>
<dbReference type="PANTHER" id="PTHR34817:SF1">
    <property type="entry name" value="NUCLEOTIDYLTRANSFERASE"/>
    <property type="match status" value="1"/>
</dbReference>
<dbReference type="InterPro" id="IPR018775">
    <property type="entry name" value="RlaP"/>
</dbReference>
<name>A0AAE4CDP6_9ACTN</name>
<evidence type="ECO:0008006" key="3">
    <source>
        <dbReference type="Google" id="ProtNLM"/>
    </source>
</evidence>
<dbReference type="Proteomes" id="UP001183643">
    <property type="component" value="Unassembled WGS sequence"/>
</dbReference>
<dbReference type="Pfam" id="PF10127">
    <property type="entry name" value="RlaP"/>
    <property type="match status" value="1"/>
</dbReference>